<dbReference type="InterPro" id="IPR001087">
    <property type="entry name" value="GDSL"/>
</dbReference>
<dbReference type="STRING" id="51028.A0A3P6IXG9"/>
<keyword evidence="3" id="KW-1185">Reference proteome</keyword>
<accession>A0A3P6IXG9</accession>
<dbReference type="SUPFAM" id="SSF52266">
    <property type="entry name" value="SGNH hydrolase"/>
    <property type="match status" value="1"/>
</dbReference>
<protein>
    <recommendedName>
        <fullName evidence="4">Lipase_GDSL domain-containing protein</fullName>
    </recommendedName>
</protein>
<dbReference type="GO" id="GO:0006644">
    <property type="term" value="P:phospholipid metabolic process"/>
    <property type="evidence" value="ECO:0007669"/>
    <property type="project" value="TreeGrafter"/>
</dbReference>
<organism evidence="2 3">
    <name type="scientific">Enterobius vermicularis</name>
    <name type="common">Human pinworm</name>
    <dbReference type="NCBI Taxonomy" id="51028"/>
    <lineage>
        <taxon>Eukaryota</taxon>
        <taxon>Metazoa</taxon>
        <taxon>Ecdysozoa</taxon>
        <taxon>Nematoda</taxon>
        <taxon>Chromadorea</taxon>
        <taxon>Rhabditida</taxon>
        <taxon>Spirurina</taxon>
        <taxon>Oxyuridomorpha</taxon>
        <taxon>Oxyuroidea</taxon>
        <taxon>Oxyuridae</taxon>
        <taxon>Enterobius</taxon>
    </lineage>
</organism>
<dbReference type="GO" id="GO:0004620">
    <property type="term" value="F:phospholipase activity"/>
    <property type="evidence" value="ECO:0007669"/>
    <property type="project" value="InterPro"/>
</dbReference>
<keyword evidence="1" id="KW-0812">Transmembrane</keyword>
<sequence length="366" mass="41039">MIFLFRESSSEESSEESEEVGFEVFNRTYFNCRRTKDVYVTGRTAGTLSPEDIGVIGVLGDSISTGRGLVAANEFDFFGFAFSSGGDGELSNSVTIPNILKMFNKNLRGVSHGSERHLNFAAVNARCEDLDEQAKHFVAKLKKMFERSVLEKSWVMVLISIGTDQLCKLCAGPDYDSLYRSVHYLIQKVQRLFVVLVGPLWVSSTTNLEKNLLKDRCPCLYNESDQNVAKLYDEWKEKFSHIESDLGSFHPASFGVKAVPSLAVLSRIPESLFIGGSSHCPYFLSYSNRESCKLLTLKEERKRARQYTTTVHPVITKRRKTLQSHLGLVIAIIVVSAFISVVFFGTIFYLKGKKATKTRFEAVPGV</sequence>
<dbReference type="InterPro" id="IPR038885">
    <property type="entry name" value="PLB1"/>
</dbReference>
<keyword evidence="1" id="KW-1133">Transmembrane helix</keyword>
<evidence type="ECO:0008006" key="4">
    <source>
        <dbReference type="Google" id="ProtNLM"/>
    </source>
</evidence>
<evidence type="ECO:0000313" key="3">
    <source>
        <dbReference type="Proteomes" id="UP000274131"/>
    </source>
</evidence>
<keyword evidence="1" id="KW-0472">Membrane</keyword>
<dbReference type="AlphaFoldDB" id="A0A3P6IXG9"/>
<dbReference type="OrthoDB" id="10265800at2759"/>
<dbReference type="PANTHER" id="PTHR21325:SF23">
    <property type="entry name" value="LIPASE_GDSL DOMAIN-CONTAINING PROTEIN"/>
    <property type="match status" value="1"/>
</dbReference>
<evidence type="ECO:0000256" key="1">
    <source>
        <dbReference type="SAM" id="Phobius"/>
    </source>
</evidence>
<reference evidence="2 3" key="1">
    <citation type="submission" date="2018-10" db="EMBL/GenBank/DDBJ databases">
        <authorList>
            <consortium name="Pathogen Informatics"/>
        </authorList>
    </citation>
    <scope>NUCLEOTIDE SEQUENCE [LARGE SCALE GENOMIC DNA]</scope>
</reference>
<dbReference type="Pfam" id="PF00657">
    <property type="entry name" value="Lipase_GDSL"/>
    <property type="match status" value="1"/>
</dbReference>
<name>A0A3P6IXG9_ENTVE</name>
<proteinExistence type="predicted"/>
<dbReference type="EMBL" id="UXUI01008627">
    <property type="protein sequence ID" value="VDD91981.1"/>
    <property type="molecule type" value="Genomic_DNA"/>
</dbReference>
<dbReference type="Proteomes" id="UP000274131">
    <property type="component" value="Unassembled WGS sequence"/>
</dbReference>
<evidence type="ECO:0000313" key="2">
    <source>
        <dbReference type="EMBL" id="VDD91981.1"/>
    </source>
</evidence>
<gene>
    <name evidence="2" type="ORF">EVEC_LOCUS6732</name>
</gene>
<dbReference type="PANTHER" id="PTHR21325">
    <property type="entry name" value="PHOSPHOLIPASE B, PLB1"/>
    <property type="match status" value="1"/>
</dbReference>
<feature type="transmembrane region" description="Helical" evidence="1">
    <location>
        <begin position="326"/>
        <end position="350"/>
    </location>
</feature>